<dbReference type="Proteomes" id="UP001487740">
    <property type="component" value="Unassembled WGS sequence"/>
</dbReference>
<evidence type="ECO:0000256" key="1">
    <source>
        <dbReference type="SAM" id="Coils"/>
    </source>
</evidence>
<dbReference type="PANTHER" id="PTHR32059:SF0">
    <property type="entry name" value="RAB11-BINDING PROTEIN RELCH"/>
    <property type="match status" value="1"/>
</dbReference>
<feature type="compositionally biased region" description="Low complexity" evidence="2">
    <location>
        <begin position="83"/>
        <end position="98"/>
    </location>
</feature>
<keyword evidence="1" id="KW-0175">Coiled coil</keyword>
<feature type="compositionally biased region" description="Gly residues" evidence="2">
    <location>
        <begin position="167"/>
        <end position="176"/>
    </location>
</feature>
<protein>
    <submittedName>
        <fullName evidence="3">Uncharacterized protein</fullName>
    </submittedName>
</protein>
<comment type="caution">
    <text evidence="3">The sequence shown here is derived from an EMBL/GenBank/DDBJ whole genome shotgun (WGS) entry which is preliminary data.</text>
</comment>
<dbReference type="InterPro" id="IPR040362">
    <property type="entry name" value="RELCH"/>
</dbReference>
<feature type="region of interest" description="Disordered" evidence="2">
    <location>
        <begin position="81"/>
        <end position="100"/>
    </location>
</feature>
<organism evidence="3 4">
    <name type="scientific">Scylla paramamosain</name>
    <name type="common">Mud crab</name>
    <dbReference type="NCBI Taxonomy" id="85552"/>
    <lineage>
        <taxon>Eukaryota</taxon>
        <taxon>Metazoa</taxon>
        <taxon>Ecdysozoa</taxon>
        <taxon>Arthropoda</taxon>
        <taxon>Crustacea</taxon>
        <taxon>Multicrustacea</taxon>
        <taxon>Malacostraca</taxon>
        <taxon>Eumalacostraca</taxon>
        <taxon>Eucarida</taxon>
        <taxon>Decapoda</taxon>
        <taxon>Pleocyemata</taxon>
        <taxon>Brachyura</taxon>
        <taxon>Eubrachyura</taxon>
        <taxon>Portunoidea</taxon>
        <taxon>Portunidae</taxon>
        <taxon>Portuninae</taxon>
        <taxon>Scylla</taxon>
    </lineage>
</organism>
<gene>
    <name evidence="3" type="ORF">O3P69_019446</name>
</gene>
<feature type="region of interest" description="Disordered" evidence="2">
    <location>
        <begin position="152"/>
        <end position="192"/>
    </location>
</feature>
<dbReference type="EMBL" id="JARAKH010000043">
    <property type="protein sequence ID" value="KAK8379517.1"/>
    <property type="molecule type" value="Genomic_DNA"/>
</dbReference>
<accession>A0AAW0SXV5</accession>
<feature type="region of interest" description="Disordered" evidence="2">
    <location>
        <begin position="1"/>
        <end position="29"/>
    </location>
</feature>
<feature type="coiled-coil region" evidence="1">
    <location>
        <begin position="122"/>
        <end position="149"/>
    </location>
</feature>
<evidence type="ECO:0000313" key="3">
    <source>
        <dbReference type="EMBL" id="KAK8379517.1"/>
    </source>
</evidence>
<feature type="compositionally biased region" description="Polar residues" evidence="2">
    <location>
        <begin position="1"/>
        <end position="10"/>
    </location>
</feature>
<dbReference type="PANTHER" id="PTHR32059">
    <property type="entry name" value="RAB11-BINDING PROTEIN RELCH"/>
    <property type="match status" value="1"/>
</dbReference>
<dbReference type="GO" id="GO:0055037">
    <property type="term" value="C:recycling endosome"/>
    <property type="evidence" value="ECO:0007669"/>
    <property type="project" value="TreeGrafter"/>
</dbReference>
<keyword evidence="4" id="KW-1185">Reference proteome</keyword>
<evidence type="ECO:0000313" key="4">
    <source>
        <dbReference type="Proteomes" id="UP001487740"/>
    </source>
</evidence>
<evidence type="ECO:0000256" key="2">
    <source>
        <dbReference type="SAM" id="MobiDB-lite"/>
    </source>
</evidence>
<proteinExistence type="predicted"/>
<dbReference type="AlphaFoldDB" id="A0AAW0SXV5"/>
<sequence>MAATTASSPNNEDKRPVTSKPNPPRLSEPTWECVADKLLREKLLLTGLELYLELEERGRDLPSSLKEFFSNPINFESRCANEGPSSSLPGPGLLRSSSQTTLDSLDWGRLSEDGERAGEERIAVLEFELRKAKETIQGLRATLTTATERQLTTTTTASLAPTPPRAGLGGGWGAGQQAGEAGRGREVHPRPP</sequence>
<dbReference type="GO" id="GO:0032367">
    <property type="term" value="P:intracellular cholesterol transport"/>
    <property type="evidence" value="ECO:0007669"/>
    <property type="project" value="InterPro"/>
</dbReference>
<name>A0AAW0SXV5_SCYPA</name>
<reference evidence="3 4" key="1">
    <citation type="submission" date="2023-03" db="EMBL/GenBank/DDBJ databases">
        <title>High-quality genome of Scylla paramamosain provides insights in environmental adaptation.</title>
        <authorList>
            <person name="Zhang L."/>
        </authorList>
    </citation>
    <scope>NUCLEOTIDE SEQUENCE [LARGE SCALE GENOMIC DNA]</scope>
    <source>
        <strain evidence="3">LZ_2023a</strain>
        <tissue evidence="3">Muscle</tissue>
    </source>
</reference>
<feature type="compositionally biased region" description="Basic and acidic residues" evidence="2">
    <location>
        <begin position="182"/>
        <end position="192"/>
    </location>
</feature>
<dbReference type="GO" id="GO:0005802">
    <property type="term" value="C:trans-Golgi network"/>
    <property type="evidence" value="ECO:0007669"/>
    <property type="project" value="InterPro"/>
</dbReference>